<keyword evidence="1" id="KW-0812">Transmembrane</keyword>
<protein>
    <submittedName>
        <fullName evidence="2">Uncharacterized protein</fullName>
    </submittedName>
</protein>
<sequence length="73" mass="7765">MFNVINGIGGGGLKNATIAKNGHVALYTTFAIFGVFGGGFYNTPGGGMSSTWWLQLCTLCRFITLLQSSRKSN</sequence>
<reference evidence="2 3" key="1">
    <citation type="submission" date="2023-04" db="EMBL/GenBank/DDBJ databases">
        <title>Genome of Basidiobolus ranarum AG-B5.</title>
        <authorList>
            <person name="Stajich J.E."/>
            <person name="Carter-House D."/>
            <person name="Gryganskyi A."/>
        </authorList>
    </citation>
    <scope>NUCLEOTIDE SEQUENCE [LARGE SCALE GENOMIC DNA]</scope>
    <source>
        <strain evidence="2 3">AG-B5</strain>
    </source>
</reference>
<evidence type="ECO:0000313" key="3">
    <source>
        <dbReference type="Proteomes" id="UP001479436"/>
    </source>
</evidence>
<dbReference type="Proteomes" id="UP001479436">
    <property type="component" value="Unassembled WGS sequence"/>
</dbReference>
<evidence type="ECO:0000256" key="1">
    <source>
        <dbReference type="SAM" id="Phobius"/>
    </source>
</evidence>
<keyword evidence="3" id="KW-1185">Reference proteome</keyword>
<keyword evidence="1" id="KW-1133">Transmembrane helix</keyword>
<organism evidence="2 3">
    <name type="scientific">Basidiobolus ranarum</name>
    <dbReference type="NCBI Taxonomy" id="34480"/>
    <lineage>
        <taxon>Eukaryota</taxon>
        <taxon>Fungi</taxon>
        <taxon>Fungi incertae sedis</taxon>
        <taxon>Zoopagomycota</taxon>
        <taxon>Entomophthoromycotina</taxon>
        <taxon>Basidiobolomycetes</taxon>
        <taxon>Basidiobolales</taxon>
        <taxon>Basidiobolaceae</taxon>
        <taxon>Basidiobolus</taxon>
    </lineage>
</organism>
<gene>
    <name evidence="2" type="ORF">K7432_013759</name>
</gene>
<feature type="transmembrane region" description="Helical" evidence="1">
    <location>
        <begin position="24"/>
        <end position="41"/>
    </location>
</feature>
<comment type="caution">
    <text evidence="2">The sequence shown here is derived from an EMBL/GenBank/DDBJ whole genome shotgun (WGS) entry which is preliminary data.</text>
</comment>
<keyword evidence="1" id="KW-0472">Membrane</keyword>
<accession>A0ABR2WIQ4</accession>
<evidence type="ECO:0000313" key="2">
    <source>
        <dbReference type="EMBL" id="KAK9761383.1"/>
    </source>
</evidence>
<proteinExistence type="predicted"/>
<name>A0ABR2WIQ4_9FUNG</name>
<dbReference type="EMBL" id="JASJQH010001415">
    <property type="protein sequence ID" value="KAK9761383.1"/>
    <property type="molecule type" value="Genomic_DNA"/>
</dbReference>